<organism evidence="1 2">
    <name type="scientific">Glomus cerebriforme</name>
    <dbReference type="NCBI Taxonomy" id="658196"/>
    <lineage>
        <taxon>Eukaryota</taxon>
        <taxon>Fungi</taxon>
        <taxon>Fungi incertae sedis</taxon>
        <taxon>Mucoromycota</taxon>
        <taxon>Glomeromycotina</taxon>
        <taxon>Glomeromycetes</taxon>
        <taxon>Glomerales</taxon>
        <taxon>Glomeraceae</taxon>
        <taxon>Glomus</taxon>
    </lineage>
</organism>
<gene>
    <name evidence="1" type="ORF">C1645_783483</name>
</gene>
<sequence>KKKAKRIDKAISRIFRRIKNLRNELYKKTVNYLAKNYNVIIIPEFNVSNMMRREMKKINSKTV</sequence>
<dbReference type="AlphaFoldDB" id="A0A397SQ39"/>
<evidence type="ECO:0000313" key="1">
    <source>
        <dbReference type="EMBL" id="RIA84764.1"/>
    </source>
</evidence>
<evidence type="ECO:0000313" key="2">
    <source>
        <dbReference type="Proteomes" id="UP000265703"/>
    </source>
</evidence>
<dbReference type="PANTHER" id="PTHR36172:SF1">
    <property type="entry name" value="RESOLVASE-RELATED"/>
    <property type="match status" value="1"/>
</dbReference>
<accession>A0A397SQ39</accession>
<keyword evidence="2" id="KW-1185">Reference proteome</keyword>
<dbReference type="EMBL" id="QKYT01000470">
    <property type="protein sequence ID" value="RIA84764.1"/>
    <property type="molecule type" value="Genomic_DNA"/>
</dbReference>
<reference evidence="1 2" key="1">
    <citation type="submission" date="2018-06" db="EMBL/GenBank/DDBJ databases">
        <title>Comparative genomics reveals the genomic features of Rhizophagus irregularis, R. cerebriforme, R. diaphanum and Gigaspora rosea, and their symbiotic lifestyle signature.</title>
        <authorList>
            <person name="Morin E."/>
            <person name="San Clemente H."/>
            <person name="Chen E.C.H."/>
            <person name="De La Providencia I."/>
            <person name="Hainaut M."/>
            <person name="Kuo A."/>
            <person name="Kohler A."/>
            <person name="Murat C."/>
            <person name="Tang N."/>
            <person name="Roy S."/>
            <person name="Loubradou J."/>
            <person name="Henrissat B."/>
            <person name="Grigoriev I.V."/>
            <person name="Corradi N."/>
            <person name="Roux C."/>
            <person name="Martin F.M."/>
        </authorList>
    </citation>
    <scope>NUCLEOTIDE SEQUENCE [LARGE SCALE GENOMIC DNA]</scope>
    <source>
        <strain evidence="1 2">DAOM 227022</strain>
    </source>
</reference>
<dbReference type="PANTHER" id="PTHR36172">
    <property type="match status" value="1"/>
</dbReference>
<protein>
    <submittedName>
        <fullName evidence="1">Uncharacterized protein</fullName>
    </submittedName>
</protein>
<dbReference type="OrthoDB" id="2435470at2759"/>
<name>A0A397SQ39_9GLOM</name>
<dbReference type="Proteomes" id="UP000265703">
    <property type="component" value="Unassembled WGS sequence"/>
</dbReference>
<dbReference type="InterPro" id="IPR051491">
    <property type="entry name" value="Recombinase/Transposase-rel"/>
</dbReference>
<feature type="non-terminal residue" evidence="1">
    <location>
        <position position="1"/>
    </location>
</feature>
<comment type="caution">
    <text evidence="1">The sequence shown here is derived from an EMBL/GenBank/DDBJ whole genome shotgun (WGS) entry which is preliminary data.</text>
</comment>
<proteinExistence type="predicted"/>